<keyword evidence="7" id="KW-0067">ATP-binding</keyword>
<dbReference type="InterPro" id="IPR027417">
    <property type="entry name" value="P-loop_NTPase"/>
</dbReference>
<feature type="region of interest" description="Disordered" evidence="13">
    <location>
        <begin position="519"/>
        <end position="544"/>
    </location>
</feature>
<evidence type="ECO:0000256" key="4">
    <source>
        <dbReference type="ARBA" id="ARBA00022692"/>
    </source>
</evidence>
<dbReference type="Pfam" id="PF00664">
    <property type="entry name" value="ABC_membrane"/>
    <property type="match status" value="1"/>
</dbReference>
<dbReference type="InterPro" id="IPR039421">
    <property type="entry name" value="Type_1_exporter"/>
</dbReference>
<dbReference type="AlphaFoldDB" id="A0A367FPB2"/>
<dbReference type="InterPro" id="IPR036640">
    <property type="entry name" value="ABC1_TM_sf"/>
</dbReference>
<evidence type="ECO:0000256" key="7">
    <source>
        <dbReference type="ARBA" id="ARBA00022840"/>
    </source>
</evidence>
<dbReference type="PANTHER" id="PTHR24221">
    <property type="entry name" value="ATP-BINDING CASSETTE SUB-FAMILY B"/>
    <property type="match status" value="1"/>
</dbReference>
<dbReference type="Gene3D" id="3.90.70.10">
    <property type="entry name" value="Cysteine proteinases"/>
    <property type="match status" value="1"/>
</dbReference>
<evidence type="ECO:0000256" key="6">
    <source>
        <dbReference type="ARBA" id="ARBA00022807"/>
    </source>
</evidence>
<evidence type="ECO:0000256" key="10">
    <source>
        <dbReference type="ARBA" id="ARBA00023136"/>
    </source>
</evidence>
<proteinExistence type="inferred from homology"/>
<keyword evidence="4 14" id="KW-0812">Transmembrane</keyword>
<dbReference type="Proteomes" id="UP000253094">
    <property type="component" value="Unassembled WGS sequence"/>
</dbReference>
<keyword evidence="6" id="KW-0378">Hydrolase</keyword>
<keyword evidence="9 14" id="KW-1133">Transmembrane helix</keyword>
<sequence>MRWPPIRSRRDQGSGAGVAAPDPLRPARPAGTRTTRAPSPRLRRRGERRHVTRHLPTGRRRHRLRVVRQNTMTDCGAACLTMLLGHHGLRTTLREVSARLGVSRDGTTARALVTAARGYGLAPVALRITPDRLGEAGLPAIAHWESGHFVVVERHGRGGVDVVDPARGRLRLSHAEFAAAFTGVAITAARGPGFRPGRIVVPVSPWRRRMPLEVLRRSRGLVALIVLASLLLQAAGLVLPLGSGLIVDEVLPSGSADLLPLVGAGIAVAVGTQLVLGLARVRLLAVLQARADRDLTTETVRHLLALPYRFFAQRGTGDLVARTEGVTAIRELATGQVLPALLDGPLAVVYISLVMAGDRVLGTCLLAVVAAHALLLFGTRRRTGELTQRRLAAEAEAQGRLIEAIRGIESLKAMSAEARVADRWSALFAVQLDATVRGTRAVGGVVAVQNAIHVLTPMALLWAGAWRVLGHGMTLGTLLALNAVALAAVTPLNSLMSAVQRMQVAGAAVRRLADILDTDPEPGSIPSTAPGSPTSTAARVRPAGSRTGGAVELRGVGFRYDPRGPWTLREISFAAEPGQKIALVGRSGSGKSTLARILLGLYPPVEGEVRYDGAPVPADRMPALRRRFGVVTQDPALFTGTIRENIALGDPAAPLARVTAAARLACVHEEIARMPLGYYTPLSEGHGLSGGQRQRLALARALLAGPRVLVLDEATSHLDTATEAAIEARLSGLLQTRIVIAHRLSTVRDADVILVLRDGRIAERGDHDRLVALGGEYATLVGRQNAAGAMMGR</sequence>
<feature type="transmembrane region" description="Helical" evidence="14">
    <location>
        <begin position="469"/>
        <end position="492"/>
    </location>
</feature>
<dbReference type="Pfam" id="PF03412">
    <property type="entry name" value="Peptidase_C39"/>
    <property type="match status" value="1"/>
</dbReference>
<dbReference type="GO" id="GO:0034040">
    <property type="term" value="F:ATPase-coupled lipid transmembrane transporter activity"/>
    <property type="evidence" value="ECO:0007669"/>
    <property type="project" value="TreeGrafter"/>
</dbReference>
<dbReference type="PROSITE" id="PS50893">
    <property type="entry name" value="ABC_TRANSPORTER_2"/>
    <property type="match status" value="1"/>
</dbReference>
<dbReference type="GO" id="GO:0140359">
    <property type="term" value="F:ABC-type transporter activity"/>
    <property type="evidence" value="ECO:0007669"/>
    <property type="project" value="InterPro"/>
</dbReference>
<evidence type="ECO:0000259" key="16">
    <source>
        <dbReference type="PROSITE" id="PS50929"/>
    </source>
</evidence>
<dbReference type="PROSITE" id="PS50929">
    <property type="entry name" value="ABC_TM1F"/>
    <property type="match status" value="1"/>
</dbReference>
<dbReference type="SMART" id="SM00382">
    <property type="entry name" value="AAA"/>
    <property type="match status" value="1"/>
</dbReference>
<accession>A0A367FPB2</accession>
<keyword evidence="6" id="KW-0645">Protease</keyword>
<keyword evidence="19" id="KW-1185">Reference proteome</keyword>
<dbReference type="GO" id="GO:0043213">
    <property type="term" value="P:bacteriocin transport"/>
    <property type="evidence" value="ECO:0007669"/>
    <property type="project" value="UniProtKB-KW"/>
</dbReference>
<dbReference type="InterPro" id="IPR005074">
    <property type="entry name" value="Peptidase_C39"/>
</dbReference>
<feature type="domain" description="Peptidase C39" evidence="17">
    <location>
        <begin position="69"/>
        <end position="188"/>
    </location>
</feature>
<dbReference type="FunFam" id="3.40.50.300:FF:000299">
    <property type="entry name" value="ABC transporter ATP-binding protein/permease"/>
    <property type="match status" value="1"/>
</dbReference>
<dbReference type="PANTHER" id="PTHR24221:SF654">
    <property type="entry name" value="ATP-BINDING CASSETTE SUB-FAMILY B MEMBER 6"/>
    <property type="match status" value="1"/>
</dbReference>
<dbReference type="GO" id="GO:0016887">
    <property type="term" value="F:ATP hydrolysis activity"/>
    <property type="evidence" value="ECO:0007669"/>
    <property type="project" value="InterPro"/>
</dbReference>
<protein>
    <submittedName>
        <fullName evidence="18">Peptidase domain-containing ABC transporter</fullName>
    </submittedName>
</protein>
<evidence type="ECO:0000313" key="19">
    <source>
        <dbReference type="Proteomes" id="UP000253094"/>
    </source>
</evidence>
<evidence type="ECO:0000256" key="5">
    <source>
        <dbReference type="ARBA" id="ARBA00022741"/>
    </source>
</evidence>
<feature type="transmembrane region" description="Helical" evidence="14">
    <location>
        <begin position="220"/>
        <end position="246"/>
    </location>
</feature>
<evidence type="ECO:0000313" key="18">
    <source>
        <dbReference type="EMBL" id="RCG32246.1"/>
    </source>
</evidence>
<keyword evidence="3" id="KW-1003">Cell membrane</keyword>
<feature type="domain" description="ABC transporter" evidence="15">
    <location>
        <begin position="551"/>
        <end position="783"/>
    </location>
</feature>
<feature type="domain" description="ABC transmembrane type-1" evidence="16">
    <location>
        <begin position="223"/>
        <end position="503"/>
    </location>
</feature>
<evidence type="ECO:0000259" key="15">
    <source>
        <dbReference type="PROSITE" id="PS50893"/>
    </source>
</evidence>
<evidence type="ECO:0000256" key="12">
    <source>
        <dbReference type="ARBA" id="ARBA00061644"/>
    </source>
</evidence>
<dbReference type="InterPro" id="IPR003439">
    <property type="entry name" value="ABC_transporter-like_ATP-bd"/>
</dbReference>
<dbReference type="PROSITE" id="PS00211">
    <property type="entry name" value="ABC_TRANSPORTER_1"/>
    <property type="match status" value="1"/>
</dbReference>
<evidence type="ECO:0000259" key="17">
    <source>
        <dbReference type="PROSITE" id="PS50990"/>
    </source>
</evidence>
<evidence type="ECO:0000256" key="13">
    <source>
        <dbReference type="SAM" id="MobiDB-lite"/>
    </source>
</evidence>
<feature type="compositionally biased region" description="Low complexity" evidence="13">
    <location>
        <begin position="19"/>
        <end position="40"/>
    </location>
</feature>
<keyword evidence="6" id="KW-0788">Thiol protease</keyword>
<evidence type="ECO:0000256" key="1">
    <source>
        <dbReference type="ARBA" id="ARBA00004651"/>
    </source>
</evidence>
<dbReference type="SUPFAM" id="SSF90123">
    <property type="entry name" value="ABC transporter transmembrane region"/>
    <property type="match status" value="1"/>
</dbReference>
<feature type="transmembrane region" description="Helical" evidence="14">
    <location>
        <begin position="337"/>
        <end position="354"/>
    </location>
</feature>
<reference evidence="18 19" key="1">
    <citation type="submission" date="2018-06" db="EMBL/GenBank/DDBJ databases">
        <title>Sphaerisporangium craniellae sp. nov., isolated from a marine sponge in the South China Sea.</title>
        <authorList>
            <person name="Li L."/>
        </authorList>
    </citation>
    <scope>NUCLEOTIDE SEQUENCE [LARGE SCALE GENOMIC DNA]</scope>
    <source>
        <strain evidence="18 19">CCTCC AA 208026</strain>
    </source>
</reference>
<dbReference type="OrthoDB" id="9806127at2"/>
<dbReference type="GO" id="GO:0008234">
    <property type="term" value="F:cysteine-type peptidase activity"/>
    <property type="evidence" value="ECO:0007669"/>
    <property type="project" value="UniProtKB-KW"/>
</dbReference>
<dbReference type="GO" id="GO:0005886">
    <property type="term" value="C:plasma membrane"/>
    <property type="evidence" value="ECO:0007669"/>
    <property type="project" value="UniProtKB-SubCell"/>
</dbReference>
<keyword evidence="11" id="KW-0080">Bacteriocin transport</keyword>
<dbReference type="GO" id="GO:0005524">
    <property type="term" value="F:ATP binding"/>
    <property type="evidence" value="ECO:0007669"/>
    <property type="project" value="UniProtKB-KW"/>
</dbReference>
<organism evidence="18 19">
    <name type="scientific">Sphaerisporangium album</name>
    <dbReference type="NCBI Taxonomy" id="509200"/>
    <lineage>
        <taxon>Bacteria</taxon>
        <taxon>Bacillati</taxon>
        <taxon>Actinomycetota</taxon>
        <taxon>Actinomycetes</taxon>
        <taxon>Streptosporangiales</taxon>
        <taxon>Streptosporangiaceae</taxon>
        <taxon>Sphaerisporangium</taxon>
    </lineage>
</organism>
<comment type="subcellular location">
    <subcellularLocation>
        <location evidence="1">Cell membrane</location>
        <topology evidence="1">Multi-pass membrane protein</topology>
    </subcellularLocation>
</comment>
<keyword evidence="2" id="KW-0813">Transport</keyword>
<dbReference type="Gene3D" id="1.20.1560.10">
    <property type="entry name" value="ABC transporter type 1, transmembrane domain"/>
    <property type="match status" value="1"/>
</dbReference>
<evidence type="ECO:0000256" key="9">
    <source>
        <dbReference type="ARBA" id="ARBA00022989"/>
    </source>
</evidence>
<comment type="caution">
    <text evidence="18">The sequence shown here is derived from an EMBL/GenBank/DDBJ whole genome shotgun (WGS) entry which is preliminary data.</text>
</comment>
<feature type="transmembrane region" description="Helical" evidence="14">
    <location>
        <begin position="441"/>
        <end position="463"/>
    </location>
</feature>
<feature type="transmembrane region" description="Helical" evidence="14">
    <location>
        <begin position="258"/>
        <end position="279"/>
    </location>
</feature>
<evidence type="ECO:0000256" key="3">
    <source>
        <dbReference type="ARBA" id="ARBA00022475"/>
    </source>
</evidence>
<dbReference type="CDD" id="cd18779">
    <property type="entry name" value="ABC_6TM_T1SS_like"/>
    <property type="match status" value="1"/>
</dbReference>
<evidence type="ECO:0000256" key="11">
    <source>
        <dbReference type="ARBA" id="ARBA00043264"/>
    </source>
</evidence>
<dbReference type="PROSITE" id="PS50990">
    <property type="entry name" value="PEPTIDASE_C39"/>
    <property type="match status" value="1"/>
</dbReference>
<evidence type="ECO:0000256" key="2">
    <source>
        <dbReference type="ARBA" id="ARBA00022448"/>
    </source>
</evidence>
<dbReference type="SUPFAM" id="SSF52540">
    <property type="entry name" value="P-loop containing nucleoside triphosphate hydrolases"/>
    <property type="match status" value="1"/>
</dbReference>
<comment type="similarity">
    <text evidence="12">Belongs to the ABC transporter superfamily. Lipid exporter (TC 3.A.1.106) family.</text>
</comment>
<dbReference type="Gene3D" id="3.40.50.300">
    <property type="entry name" value="P-loop containing nucleotide triphosphate hydrolases"/>
    <property type="match status" value="1"/>
</dbReference>
<evidence type="ECO:0000256" key="8">
    <source>
        <dbReference type="ARBA" id="ARBA00022927"/>
    </source>
</evidence>
<evidence type="ECO:0000256" key="14">
    <source>
        <dbReference type="SAM" id="Phobius"/>
    </source>
</evidence>
<keyword evidence="5" id="KW-0547">Nucleotide-binding</keyword>
<dbReference type="GO" id="GO:0006508">
    <property type="term" value="P:proteolysis"/>
    <property type="evidence" value="ECO:0007669"/>
    <property type="project" value="InterPro"/>
</dbReference>
<gene>
    <name evidence="18" type="ORF">DQ384_07025</name>
</gene>
<name>A0A367FPB2_9ACTN</name>
<feature type="transmembrane region" description="Helical" evidence="14">
    <location>
        <begin position="360"/>
        <end position="379"/>
    </location>
</feature>
<dbReference type="EMBL" id="QOIL01000003">
    <property type="protein sequence ID" value="RCG32246.1"/>
    <property type="molecule type" value="Genomic_DNA"/>
</dbReference>
<feature type="compositionally biased region" description="Polar residues" evidence="13">
    <location>
        <begin position="525"/>
        <end position="537"/>
    </location>
</feature>
<dbReference type="InterPro" id="IPR011527">
    <property type="entry name" value="ABC1_TM_dom"/>
</dbReference>
<dbReference type="InterPro" id="IPR017871">
    <property type="entry name" value="ABC_transporter-like_CS"/>
</dbReference>
<dbReference type="InterPro" id="IPR003593">
    <property type="entry name" value="AAA+_ATPase"/>
</dbReference>
<keyword evidence="8" id="KW-0653">Protein transport</keyword>
<dbReference type="GO" id="GO:0015031">
    <property type="term" value="P:protein transport"/>
    <property type="evidence" value="ECO:0007669"/>
    <property type="project" value="UniProtKB-KW"/>
</dbReference>
<keyword evidence="10 14" id="KW-0472">Membrane</keyword>
<dbReference type="Pfam" id="PF00005">
    <property type="entry name" value="ABC_tran"/>
    <property type="match status" value="1"/>
</dbReference>
<feature type="compositionally biased region" description="Basic residues" evidence="13">
    <location>
        <begin position="41"/>
        <end position="55"/>
    </location>
</feature>
<feature type="region of interest" description="Disordered" evidence="13">
    <location>
        <begin position="1"/>
        <end position="55"/>
    </location>
</feature>